<gene>
    <name evidence="2" type="ORF">PXEA_LOCUS24793</name>
</gene>
<sequence>MEALASYPLPDGSTLEIGPARFRAPELLFRPDLIGEECFGIHQVSKLFS</sequence>
<dbReference type="AlphaFoldDB" id="A0A3S5AT30"/>
<dbReference type="OrthoDB" id="5132116at2759"/>
<dbReference type="InterPro" id="IPR004000">
    <property type="entry name" value="Actin"/>
</dbReference>
<name>A0A3S5AT30_9PLAT</name>
<dbReference type="Pfam" id="PF00022">
    <property type="entry name" value="Actin"/>
    <property type="match status" value="1"/>
</dbReference>
<dbReference type="EMBL" id="CAAALY010121417">
    <property type="protein sequence ID" value="VEL31353.1"/>
    <property type="molecule type" value="Genomic_DNA"/>
</dbReference>
<reference evidence="2" key="1">
    <citation type="submission" date="2018-11" db="EMBL/GenBank/DDBJ databases">
        <authorList>
            <consortium name="Pathogen Informatics"/>
        </authorList>
    </citation>
    <scope>NUCLEOTIDE SEQUENCE</scope>
</reference>
<comment type="function">
    <text evidence="1">Actins are highly conserved proteins that are involved in various types of cell motility and are ubiquitously expressed in all eukaryotic cells.</text>
</comment>
<protein>
    <submittedName>
        <fullName evidence="2">Uncharacterized protein</fullName>
    </submittedName>
</protein>
<proteinExistence type="predicted"/>
<evidence type="ECO:0000313" key="3">
    <source>
        <dbReference type="Proteomes" id="UP000784294"/>
    </source>
</evidence>
<evidence type="ECO:0000313" key="2">
    <source>
        <dbReference type="EMBL" id="VEL31353.1"/>
    </source>
</evidence>
<keyword evidence="3" id="KW-1185">Reference proteome</keyword>
<dbReference type="Proteomes" id="UP000784294">
    <property type="component" value="Unassembled WGS sequence"/>
</dbReference>
<evidence type="ECO:0000256" key="1">
    <source>
        <dbReference type="ARBA" id="ARBA00003520"/>
    </source>
</evidence>
<dbReference type="Gene3D" id="3.90.640.10">
    <property type="entry name" value="Actin, Chain A, domain 4"/>
    <property type="match status" value="1"/>
</dbReference>
<accession>A0A3S5AT30</accession>
<dbReference type="SUPFAM" id="SSF53067">
    <property type="entry name" value="Actin-like ATPase domain"/>
    <property type="match status" value="1"/>
</dbReference>
<dbReference type="InterPro" id="IPR043129">
    <property type="entry name" value="ATPase_NBD"/>
</dbReference>
<organism evidence="2 3">
    <name type="scientific">Protopolystoma xenopodis</name>
    <dbReference type="NCBI Taxonomy" id="117903"/>
    <lineage>
        <taxon>Eukaryota</taxon>
        <taxon>Metazoa</taxon>
        <taxon>Spiralia</taxon>
        <taxon>Lophotrochozoa</taxon>
        <taxon>Platyhelminthes</taxon>
        <taxon>Monogenea</taxon>
        <taxon>Polyopisthocotylea</taxon>
        <taxon>Polystomatidea</taxon>
        <taxon>Polystomatidae</taxon>
        <taxon>Protopolystoma</taxon>
    </lineage>
</organism>
<comment type="caution">
    <text evidence="2">The sequence shown here is derived from an EMBL/GenBank/DDBJ whole genome shotgun (WGS) entry which is preliminary data.</text>
</comment>